<dbReference type="RefSeq" id="WP_002690562.1">
    <property type="nucleotide sequence ID" value="NZ_JH600070.1"/>
</dbReference>
<dbReference type="AlphaFoldDB" id="I3CIG3"/>
<organism evidence="1 2">
    <name type="scientific">Beggiatoa alba B18LD</name>
    <dbReference type="NCBI Taxonomy" id="395493"/>
    <lineage>
        <taxon>Bacteria</taxon>
        <taxon>Pseudomonadati</taxon>
        <taxon>Pseudomonadota</taxon>
        <taxon>Gammaproteobacteria</taxon>
        <taxon>Thiotrichales</taxon>
        <taxon>Thiotrichaceae</taxon>
        <taxon>Beggiatoa</taxon>
    </lineage>
</organism>
<dbReference type="EMBL" id="JH600070">
    <property type="protein sequence ID" value="EIJ43406.1"/>
    <property type="molecule type" value="Genomic_DNA"/>
</dbReference>
<dbReference type="InterPro" id="IPR046154">
    <property type="entry name" value="DUF6156"/>
</dbReference>
<evidence type="ECO:0000313" key="1">
    <source>
        <dbReference type="EMBL" id="EIJ43406.1"/>
    </source>
</evidence>
<keyword evidence="2" id="KW-1185">Reference proteome</keyword>
<dbReference type="OrthoDB" id="8563989at2"/>
<dbReference type="Pfam" id="PF19653">
    <property type="entry name" value="DUF6156"/>
    <property type="match status" value="1"/>
</dbReference>
<dbReference type="HOGENOM" id="CLU_2244790_0_0_6"/>
<gene>
    <name evidence="1" type="ORF">BegalDRAFT_2563</name>
</gene>
<name>I3CIG3_9GAMM</name>
<evidence type="ECO:0000313" key="2">
    <source>
        <dbReference type="Proteomes" id="UP000005744"/>
    </source>
</evidence>
<accession>I3CIG3</accession>
<protein>
    <recommendedName>
        <fullName evidence="3">RHS repeat protein</fullName>
    </recommendedName>
</protein>
<sequence>MSDVVRTACFVSYTGMNLPLNLVNPLEDTGNRLTYFRAHYDAQDRLILCEKMVYGEIESSHRYHYYPNGVLQTAEITDENGDVETIQFSAEGKRQ</sequence>
<proteinExistence type="predicted"/>
<dbReference type="Proteomes" id="UP000005744">
    <property type="component" value="Unassembled WGS sequence"/>
</dbReference>
<dbReference type="eggNOG" id="COG3209">
    <property type="taxonomic scope" value="Bacteria"/>
</dbReference>
<evidence type="ECO:0008006" key="3">
    <source>
        <dbReference type="Google" id="ProtNLM"/>
    </source>
</evidence>
<reference evidence="1 2" key="1">
    <citation type="submission" date="2011-11" db="EMBL/GenBank/DDBJ databases">
        <title>Improved High-Quality Draft sequence of Beggiatoa alba B18lD.</title>
        <authorList>
            <consortium name="US DOE Joint Genome Institute"/>
            <person name="Lucas S."/>
            <person name="Han J."/>
            <person name="Lapidus A."/>
            <person name="Cheng J.-F."/>
            <person name="Goodwin L."/>
            <person name="Pitluck S."/>
            <person name="Peters L."/>
            <person name="Mikhailova N."/>
            <person name="Held B."/>
            <person name="Detter J.C."/>
            <person name="Han C."/>
            <person name="Tapia R."/>
            <person name="Land M."/>
            <person name="Hauser L."/>
            <person name="Kyrpides N."/>
            <person name="Ivanova N."/>
            <person name="Pagani I."/>
            <person name="Samuel K."/>
            <person name="Teske A."/>
            <person name="Mueller J."/>
            <person name="Woyke T."/>
        </authorList>
    </citation>
    <scope>NUCLEOTIDE SEQUENCE [LARGE SCALE GENOMIC DNA]</scope>
    <source>
        <strain evidence="1 2">B18LD</strain>
    </source>
</reference>
<dbReference type="STRING" id="395493.BegalDRAFT_2563"/>